<dbReference type="SUPFAM" id="SSF49695">
    <property type="entry name" value="gamma-Crystallin-like"/>
    <property type="match status" value="1"/>
</dbReference>
<organism evidence="4 5">
    <name type="scientific">Mucilaginibacter lappiensis</name>
    <dbReference type="NCBI Taxonomy" id="354630"/>
    <lineage>
        <taxon>Bacteria</taxon>
        <taxon>Pseudomonadati</taxon>
        <taxon>Bacteroidota</taxon>
        <taxon>Sphingobacteriia</taxon>
        <taxon>Sphingobacteriales</taxon>
        <taxon>Sphingobacteriaceae</taxon>
        <taxon>Mucilaginibacter</taxon>
    </lineage>
</organism>
<evidence type="ECO:0000313" key="4">
    <source>
        <dbReference type="EMBL" id="MBB6130961.1"/>
    </source>
</evidence>
<feature type="domain" description="Beta/gamma crystallin 'Greek key'" evidence="3">
    <location>
        <begin position="436"/>
        <end position="477"/>
    </location>
</feature>
<dbReference type="GO" id="GO:0005975">
    <property type="term" value="P:carbohydrate metabolic process"/>
    <property type="evidence" value="ECO:0007669"/>
    <property type="project" value="InterPro"/>
</dbReference>
<accession>A0A841JT16</accession>
<protein>
    <submittedName>
        <fullName evidence="4">Putative alpha-1,6-mannanase (GH76 family)</fullName>
    </submittedName>
</protein>
<dbReference type="InterPro" id="IPR005198">
    <property type="entry name" value="Glyco_hydro_76"/>
</dbReference>
<dbReference type="Gene3D" id="1.50.10.20">
    <property type="match status" value="1"/>
</dbReference>
<dbReference type="Gene3D" id="2.60.20.10">
    <property type="entry name" value="Crystallins"/>
    <property type="match status" value="1"/>
</dbReference>
<dbReference type="Proteomes" id="UP000548326">
    <property type="component" value="Unassembled WGS sequence"/>
</dbReference>
<dbReference type="InterPro" id="IPR001064">
    <property type="entry name" value="Beta/gamma_crystallin"/>
</dbReference>
<dbReference type="InterPro" id="IPR011024">
    <property type="entry name" value="G_crystallin-like"/>
</dbReference>
<comment type="caution">
    <text evidence="4">The sequence shown here is derived from an EMBL/GenBank/DDBJ whole genome shotgun (WGS) entry which is preliminary data.</text>
</comment>
<keyword evidence="2" id="KW-0677">Repeat</keyword>
<evidence type="ECO:0000256" key="2">
    <source>
        <dbReference type="ARBA" id="ARBA00022737"/>
    </source>
</evidence>
<dbReference type="Pfam" id="PF03663">
    <property type="entry name" value="Glyco_hydro_76"/>
    <property type="match status" value="1"/>
</dbReference>
<reference evidence="4 5" key="1">
    <citation type="submission" date="2020-08" db="EMBL/GenBank/DDBJ databases">
        <title>Genomic Encyclopedia of Type Strains, Phase IV (KMG-V): Genome sequencing to study the core and pangenomes of soil and plant-associated prokaryotes.</title>
        <authorList>
            <person name="Whitman W."/>
        </authorList>
    </citation>
    <scope>NUCLEOTIDE SEQUENCE [LARGE SCALE GENOMIC DNA]</scope>
    <source>
        <strain evidence="4 5">MP601</strain>
    </source>
</reference>
<proteinExistence type="inferred from homology"/>
<dbReference type="AlphaFoldDB" id="A0A841JT16"/>
<dbReference type="SUPFAM" id="SSF48208">
    <property type="entry name" value="Six-hairpin glycosidases"/>
    <property type="match status" value="1"/>
</dbReference>
<dbReference type="PANTHER" id="PTHR47791:SF3">
    <property type="entry name" value="MEIOTICALLY UP-REGULATED GENE 191 PROTEIN"/>
    <property type="match status" value="1"/>
</dbReference>
<dbReference type="PROSITE" id="PS51257">
    <property type="entry name" value="PROKAR_LIPOPROTEIN"/>
    <property type="match status" value="1"/>
</dbReference>
<evidence type="ECO:0000256" key="1">
    <source>
        <dbReference type="ARBA" id="ARBA00009646"/>
    </source>
</evidence>
<evidence type="ECO:0000259" key="3">
    <source>
        <dbReference type="PROSITE" id="PS50915"/>
    </source>
</evidence>
<dbReference type="InterPro" id="IPR053169">
    <property type="entry name" value="MUG_Protein"/>
</dbReference>
<gene>
    <name evidence="4" type="ORF">HDF22_005107</name>
</gene>
<name>A0A841JT16_9SPHI</name>
<comment type="similarity">
    <text evidence="1">Belongs to the beta/gamma-crystallin family.</text>
</comment>
<dbReference type="PROSITE" id="PS50915">
    <property type="entry name" value="CRYSTALLIN_BETA_GAMMA"/>
    <property type="match status" value="1"/>
</dbReference>
<evidence type="ECO:0000313" key="5">
    <source>
        <dbReference type="Proteomes" id="UP000548326"/>
    </source>
</evidence>
<dbReference type="PANTHER" id="PTHR47791">
    <property type="entry name" value="MEIOTICALLY UP-REGULATED GENE 191 PROTEIN"/>
    <property type="match status" value="1"/>
</dbReference>
<dbReference type="EMBL" id="JACHCA010000018">
    <property type="protein sequence ID" value="MBB6130961.1"/>
    <property type="molecule type" value="Genomic_DNA"/>
</dbReference>
<sequence>MSVQKTFFFAVLGACTALLSCSKARTIPPNTANTDAVSKQQQLHVLNCSNSNDAIADSAYSAFNAACFNSNTNLYYSTTNKDGIAAIWTQAIYWDMAMDVYNRTHKPAQLARVNAMYQGGFNQYDGYNWNNTTTWFIYDDMMWWVMALARAHQLTGNAAYLQNAKAGFDRVWAGSYDPVDGGMFWDFNHSGKNSCINFPTVIGAMRLYNITHDQTYLTKAQSIYTWAKANLTDASTGEVYDNKIGANPPGGQAYTYNAGTAIGAAYLLYKQSHNPAYLDDAKRYADYVKNNLCTDGILPAEGDFNEQGVMKAIFADYMMQLVNEGGQSQYLDWIKQNLTTGWLNRDRARNLTYRNYAVTCPTGYIQSYEASSLVTFLQLFPKNVCLFPPGVTFYANTMYGGAATKPIPKGNYTLAQLQQYGFVDNWASSASIPDGWTVTMYSDDNFQGTAWQLNADTPHFPNLTPTANDVVSSVKIQ</sequence>
<dbReference type="InterPro" id="IPR008928">
    <property type="entry name" value="6-hairpin_glycosidase_sf"/>
</dbReference>
<dbReference type="RefSeq" id="WP_221276163.1">
    <property type="nucleotide sequence ID" value="NZ_JACHCA010000018.1"/>
</dbReference>